<protein>
    <submittedName>
        <fullName evidence="3">Uncharacterized protein DUF4245</fullName>
    </submittedName>
</protein>
<dbReference type="Proteomes" id="UP000321617">
    <property type="component" value="Unassembled WGS sequence"/>
</dbReference>
<feature type="transmembrane region" description="Helical" evidence="2">
    <location>
        <begin position="42"/>
        <end position="63"/>
    </location>
</feature>
<accession>A0A562UPL2</accession>
<keyword evidence="2" id="KW-0472">Membrane</keyword>
<proteinExistence type="predicted"/>
<evidence type="ECO:0000313" key="4">
    <source>
        <dbReference type="Proteomes" id="UP000321617"/>
    </source>
</evidence>
<gene>
    <name evidence="3" type="ORF">LX16_5035</name>
</gene>
<evidence type="ECO:0000256" key="2">
    <source>
        <dbReference type="SAM" id="Phobius"/>
    </source>
</evidence>
<keyword evidence="4" id="KW-1185">Reference proteome</keyword>
<dbReference type="Pfam" id="PF14030">
    <property type="entry name" value="DUF4245"/>
    <property type="match status" value="1"/>
</dbReference>
<dbReference type="AlphaFoldDB" id="A0A562UPL2"/>
<comment type="caution">
    <text evidence="3">The sequence shown here is derived from an EMBL/GenBank/DDBJ whole genome shotgun (WGS) entry which is preliminary data.</text>
</comment>
<organism evidence="3 4">
    <name type="scientific">Stackebrandtia albiflava</name>
    <dbReference type="NCBI Taxonomy" id="406432"/>
    <lineage>
        <taxon>Bacteria</taxon>
        <taxon>Bacillati</taxon>
        <taxon>Actinomycetota</taxon>
        <taxon>Actinomycetes</taxon>
        <taxon>Glycomycetales</taxon>
        <taxon>Glycomycetaceae</taxon>
        <taxon>Stackebrandtia</taxon>
    </lineage>
</organism>
<feature type="region of interest" description="Disordered" evidence="1">
    <location>
        <begin position="1"/>
        <end position="37"/>
    </location>
</feature>
<dbReference type="EMBL" id="VLLL01000011">
    <property type="protein sequence ID" value="TWJ07551.1"/>
    <property type="molecule type" value="Genomic_DNA"/>
</dbReference>
<evidence type="ECO:0000256" key="1">
    <source>
        <dbReference type="SAM" id="MobiDB-lite"/>
    </source>
</evidence>
<keyword evidence="2" id="KW-1133">Transmembrane helix</keyword>
<reference evidence="3 4" key="1">
    <citation type="journal article" date="2013" name="Stand. Genomic Sci.">
        <title>Genomic Encyclopedia of Type Strains, Phase I: The one thousand microbial genomes (KMG-I) project.</title>
        <authorList>
            <person name="Kyrpides N.C."/>
            <person name="Woyke T."/>
            <person name="Eisen J.A."/>
            <person name="Garrity G."/>
            <person name="Lilburn T.G."/>
            <person name="Beck B.J."/>
            <person name="Whitman W.B."/>
            <person name="Hugenholtz P."/>
            <person name="Klenk H.P."/>
        </authorList>
    </citation>
    <scope>NUCLEOTIDE SEQUENCE [LARGE SCALE GENOMIC DNA]</scope>
    <source>
        <strain evidence="3 4">DSM 45044</strain>
    </source>
</reference>
<sequence length="200" mass="20727">MVTATRPAVAARGAVGQDCGMSSTAAPAAPSRPRGDRRPRDMVISLAVLLVPIGAFFLLWGFLTSDQPVNGVDPRPAYTEAEGLGLDAPAPEGLPDGWDPLSAQTTQGDGAVTLRVGYQTPSGGGMQYVAGDGLAEEILVAELRDGPRPTGAVTLDGREWMSYLTVDGNPALVYTDESMTLVVHGDASMAELEAFAKALG</sequence>
<feature type="region of interest" description="Disordered" evidence="1">
    <location>
        <begin position="74"/>
        <end position="97"/>
    </location>
</feature>
<name>A0A562UPL2_9ACTN</name>
<keyword evidence="2" id="KW-0812">Transmembrane</keyword>
<dbReference type="InterPro" id="IPR025339">
    <property type="entry name" value="DUF4245"/>
</dbReference>
<evidence type="ECO:0000313" key="3">
    <source>
        <dbReference type="EMBL" id="TWJ07551.1"/>
    </source>
</evidence>